<gene>
    <name evidence="1" type="ORF">H0S81_10460</name>
</gene>
<feature type="non-terminal residue" evidence="1">
    <location>
        <position position="66"/>
    </location>
</feature>
<organism evidence="1 2">
    <name type="scientific">Desulfotignum balticum</name>
    <dbReference type="NCBI Taxonomy" id="115781"/>
    <lineage>
        <taxon>Bacteria</taxon>
        <taxon>Pseudomonadati</taxon>
        <taxon>Thermodesulfobacteriota</taxon>
        <taxon>Desulfobacteria</taxon>
        <taxon>Desulfobacterales</taxon>
        <taxon>Desulfobacteraceae</taxon>
        <taxon>Desulfotignum</taxon>
    </lineage>
</organism>
<comment type="caution">
    <text evidence="1">The sequence shown here is derived from an EMBL/GenBank/DDBJ whole genome shotgun (WGS) entry which is preliminary data.</text>
</comment>
<accession>A0A931GER9</accession>
<dbReference type="EMBL" id="JACCQK010000680">
    <property type="protein sequence ID" value="MBG0780332.1"/>
    <property type="molecule type" value="Genomic_DNA"/>
</dbReference>
<dbReference type="Proteomes" id="UP000706172">
    <property type="component" value="Unassembled WGS sequence"/>
</dbReference>
<dbReference type="AlphaFoldDB" id="A0A931GER9"/>
<sequence length="66" mass="7097">MTQMFAYIPFKNGAAEDVALEYPDAAKKIDPSAEVTAVVAGTGADLDKVAEAMTRIYQHVSKIEHA</sequence>
<evidence type="ECO:0000313" key="2">
    <source>
        <dbReference type="Proteomes" id="UP000706172"/>
    </source>
</evidence>
<name>A0A931GER9_9BACT</name>
<evidence type="ECO:0000313" key="1">
    <source>
        <dbReference type="EMBL" id="MBG0780332.1"/>
    </source>
</evidence>
<proteinExistence type="predicted"/>
<protein>
    <submittedName>
        <fullName evidence="1">Electron transfer flavoprotein subunit alpha/FixB family protein</fullName>
    </submittedName>
</protein>
<reference evidence="1" key="1">
    <citation type="submission" date="2020-07" db="EMBL/GenBank/DDBJ databases">
        <title>Severe corrosion of carbon steel in oil field produced water can be linked to methanogenic archaea containing a special type of NiFe hydrogenase.</title>
        <authorList>
            <person name="Lahme S."/>
            <person name="Mand J."/>
            <person name="Longwell J."/>
            <person name="Smith R."/>
            <person name="Enning D."/>
        </authorList>
    </citation>
    <scope>NUCLEOTIDE SEQUENCE</scope>
    <source>
        <strain evidence="1">MIC098Bin6</strain>
    </source>
</reference>